<organism evidence="3 4">
    <name type="scientific">[Actinomadura] parvosata subsp. kistnae</name>
    <dbReference type="NCBI Taxonomy" id="1909395"/>
    <lineage>
        <taxon>Bacteria</taxon>
        <taxon>Bacillati</taxon>
        <taxon>Actinomycetota</taxon>
        <taxon>Actinomycetes</taxon>
        <taxon>Streptosporangiales</taxon>
        <taxon>Streptosporangiaceae</taxon>
        <taxon>Nonomuraea</taxon>
    </lineage>
</organism>
<sequence>MSTIDPQGAITVNKAPAYLLTLLLAGLALVLGAPAAAAHGGPIELEVTGDGADNVNVLVTYKKDGHPVTEIVEATLKATSSDGRSFGPVPLRSAPEGQNLYHAAEPLPSGEWRVTVVATEPSKAKATVKVKAGAITAAPAASAPAAAAPATPAPSQAATPPQATPAQAAPAQAAPVAAVEDRGTTGTPVKVGVIVLVALAAVGAWIGFARRHRAPVR</sequence>
<dbReference type="EMBL" id="CP017717">
    <property type="protein sequence ID" value="AQZ64004.1"/>
    <property type="molecule type" value="Genomic_DNA"/>
</dbReference>
<feature type="transmembrane region" description="Helical" evidence="2">
    <location>
        <begin position="191"/>
        <end position="209"/>
    </location>
</feature>
<feature type="region of interest" description="Disordered" evidence="1">
    <location>
        <begin position="146"/>
        <end position="179"/>
    </location>
</feature>
<reference evidence="4" key="1">
    <citation type="journal article" date="2017" name="Med. Chem. Commun.">
        <title>Nonomuraea sp. ATCC 55076 harbours the largest actinomycete chromosome to date and the kistamicin biosynthetic gene cluster.</title>
        <authorList>
            <person name="Nazari B."/>
            <person name="Forneris C.C."/>
            <person name="Gibson M.I."/>
            <person name="Moon K."/>
            <person name="Schramma K.R."/>
            <person name="Seyedsayamdost M.R."/>
        </authorList>
    </citation>
    <scope>NUCLEOTIDE SEQUENCE [LARGE SCALE GENOMIC DNA]</scope>
    <source>
        <strain evidence="4">ATCC 55076</strain>
    </source>
</reference>
<evidence type="ECO:0000256" key="2">
    <source>
        <dbReference type="SAM" id="Phobius"/>
    </source>
</evidence>
<evidence type="ECO:0008006" key="5">
    <source>
        <dbReference type="Google" id="ProtNLM"/>
    </source>
</evidence>
<keyword evidence="2" id="KW-0812">Transmembrane</keyword>
<gene>
    <name evidence="3" type="ORF">BKM31_23340</name>
</gene>
<dbReference type="Proteomes" id="UP000190797">
    <property type="component" value="Chromosome"/>
</dbReference>
<evidence type="ECO:0000313" key="4">
    <source>
        <dbReference type="Proteomes" id="UP000190797"/>
    </source>
</evidence>
<feature type="compositionally biased region" description="Low complexity" evidence="1">
    <location>
        <begin position="146"/>
        <end position="178"/>
    </location>
</feature>
<dbReference type="KEGG" id="noa:BKM31_23340"/>
<protein>
    <recommendedName>
        <fullName evidence="5">CopC domain-containing protein</fullName>
    </recommendedName>
</protein>
<proteinExistence type="predicted"/>
<name>A0A1V0A1C1_9ACTN</name>
<accession>A0A1V0A1C1</accession>
<evidence type="ECO:0000313" key="3">
    <source>
        <dbReference type="EMBL" id="AQZ64004.1"/>
    </source>
</evidence>
<evidence type="ECO:0000256" key="1">
    <source>
        <dbReference type="SAM" id="MobiDB-lite"/>
    </source>
</evidence>
<dbReference type="STRING" id="1909395.BKM31_23340"/>
<dbReference type="AlphaFoldDB" id="A0A1V0A1C1"/>
<keyword evidence="4" id="KW-1185">Reference proteome</keyword>
<keyword evidence="2" id="KW-1133">Transmembrane helix</keyword>
<keyword evidence="2" id="KW-0472">Membrane</keyword>